<feature type="transmembrane region" description="Helical" evidence="7">
    <location>
        <begin position="272"/>
        <end position="298"/>
    </location>
</feature>
<reference evidence="9 10" key="1">
    <citation type="submission" date="2019-12" db="EMBL/GenBank/DDBJ databases">
        <title>Nitratireductor arenosus sp. nov., Isolated from sea sand, Jeju island, South Korea.</title>
        <authorList>
            <person name="Kim W."/>
        </authorList>
    </citation>
    <scope>NUCLEOTIDE SEQUENCE [LARGE SCALE GENOMIC DNA]</scope>
    <source>
        <strain evidence="9 10">CAU 1489</strain>
    </source>
</reference>
<evidence type="ECO:0000256" key="7">
    <source>
        <dbReference type="RuleBase" id="RU363032"/>
    </source>
</evidence>
<evidence type="ECO:0000259" key="8">
    <source>
        <dbReference type="PROSITE" id="PS50928"/>
    </source>
</evidence>
<gene>
    <name evidence="9" type="ORF">GN330_06880</name>
</gene>
<feature type="transmembrane region" description="Helical" evidence="7">
    <location>
        <begin position="9"/>
        <end position="27"/>
    </location>
</feature>
<dbReference type="SUPFAM" id="SSF161098">
    <property type="entry name" value="MetI-like"/>
    <property type="match status" value="1"/>
</dbReference>
<organism evidence="9 10">
    <name type="scientific">Nitratireductor arenosus</name>
    <dbReference type="NCBI Taxonomy" id="2682096"/>
    <lineage>
        <taxon>Bacteria</taxon>
        <taxon>Pseudomonadati</taxon>
        <taxon>Pseudomonadota</taxon>
        <taxon>Alphaproteobacteria</taxon>
        <taxon>Hyphomicrobiales</taxon>
        <taxon>Phyllobacteriaceae</taxon>
        <taxon>Nitratireductor</taxon>
    </lineage>
</organism>
<dbReference type="EMBL" id="WPHG01000001">
    <property type="protein sequence ID" value="MVA96971.1"/>
    <property type="molecule type" value="Genomic_DNA"/>
</dbReference>
<comment type="caution">
    <text evidence="9">The sequence shown here is derived from an EMBL/GenBank/DDBJ whole genome shotgun (WGS) entry which is preliminary data.</text>
</comment>
<dbReference type="Pfam" id="PF00528">
    <property type="entry name" value="BPD_transp_1"/>
    <property type="match status" value="1"/>
</dbReference>
<dbReference type="RefSeq" id="WP_156711858.1">
    <property type="nucleotide sequence ID" value="NZ_WPHG01000001.1"/>
</dbReference>
<proteinExistence type="inferred from homology"/>
<name>A0A844QG59_9HYPH</name>
<feature type="transmembrane region" description="Helical" evidence="7">
    <location>
        <begin position="230"/>
        <end position="252"/>
    </location>
</feature>
<protein>
    <submittedName>
        <fullName evidence="9">ABC transporter permease subunit</fullName>
    </submittedName>
</protein>
<evidence type="ECO:0000313" key="10">
    <source>
        <dbReference type="Proteomes" id="UP000463224"/>
    </source>
</evidence>
<dbReference type="InterPro" id="IPR045621">
    <property type="entry name" value="BPD_transp_1_N"/>
</dbReference>
<dbReference type="AlphaFoldDB" id="A0A844QG59"/>
<dbReference type="GO" id="GO:0055085">
    <property type="term" value="P:transmembrane transport"/>
    <property type="evidence" value="ECO:0007669"/>
    <property type="project" value="InterPro"/>
</dbReference>
<evidence type="ECO:0000256" key="5">
    <source>
        <dbReference type="ARBA" id="ARBA00022989"/>
    </source>
</evidence>
<dbReference type="Proteomes" id="UP000463224">
    <property type="component" value="Unassembled WGS sequence"/>
</dbReference>
<keyword evidence="4 7" id="KW-0812">Transmembrane</keyword>
<dbReference type="GO" id="GO:0005886">
    <property type="term" value="C:plasma membrane"/>
    <property type="evidence" value="ECO:0007669"/>
    <property type="project" value="UniProtKB-SubCell"/>
</dbReference>
<dbReference type="PANTHER" id="PTHR43163">
    <property type="entry name" value="DIPEPTIDE TRANSPORT SYSTEM PERMEASE PROTEIN DPPB-RELATED"/>
    <property type="match status" value="1"/>
</dbReference>
<comment type="subcellular location">
    <subcellularLocation>
        <location evidence="1 7">Cell membrane</location>
        <topology evidence="1 7">Multi-pass membrane protein</topology>
    </subcellularLocation>
</comment>
<feature type="transmembrane region" description="Helical" evidence="7">
    <location>
        <begin position="96"/>
        <end position="118"/>
    </location>
</feature>
<feature type="transmembrane region" description="Helical" evidence="7">
    <location>
        <begin position="130"/>
        <end position="156"/>
    </location>
</feature>
<evidence type="ECO:0000256" key="6">
    <source>
        <dbReference type="ARBA" id="ARBA00023136"/>
    </source>
</evidence>
<dbReference type="PANTHER" id="PTHR43163:SF6">
    <property type="entry name" value="DIPEPTIDE TRANSPORT SYSTEM PERMEASE PROTEIN DPPB-RELATED"/>
    <property type="match status" value="1"/>
</dbReference>
<dbReference type="InterPro" id="IPR000515">
    <property type="entry name" value="MetI-like"/>
</dbReference>
<evidence type="ECO:0000256" key="4">
    <source>
        <dbReference type="ARBA" id="ARBA00022692"/>
    </source>
</evidence>
<evidence type="ECO:0000256" key="2">
    <source>
        <dbReference type="ARBA" id="ARBA00022448"/>
    </source>
</evidence>
<dbReference type="CDD" id="cd06261">
    <property type="entry name" value="TM_PBP2"/>
    <property type="match status" value="1"/>
</dbReference>
<dbReference type="PROSITE" id="PS50928">
    <property type="entry name" value="ABC_TM1"/>
    <property type="match status" value="1"/>
</dbReference>
<dbReference type="Pfam" id="PF19300">
    <property type="entry name" value="BPD_transp_1_N"/>
    <property type="match status" value="1"/>
</dbReference>
<keyword evidence="3" id="KW-1003">Cell membrane</keyword>
<sequence>MARYAMQRFILALAVAVAVSIISFAILRVSTDLAQALAGEAANQEEVEQIRIAYGLDRPLYVQYFAWLGDIARGDFGESYYFREPVAGLILDRLPLTFTLAGMSLLLALIIALPLGVLAALHHNSWIDRLCLGIAVVGQAMPSFWFALMLIFVFAVTLQVVPLSGGDTWQGLILPAVVLAYYATPAIMRLTRAGMIEVLASDYIRTARAKGLSSASILVKHALRNAVMPVVALAAVKFGFLLGGSTIVETVFALDGIGYLSWESIQRADFPVVQSIVLLFSLIFVFLTFASDILNAWVDPRVRV</sequence>
<feature type="transmembrane region" description="Helical" evidence="7">
    <location>
        <begin position="168"/>
        <end position="188"/>
    </location>
</feature>
<keyword evidence="2 7" id="KW-0813">Transport</keyword>
<keyword evidence="5 7" id="KW-1133">Transmembrane helix</keyword>
<feature type="domain" description="ABC transmembrane type-1" evidence="8">
    <location>
        <begin position="94"/>
        <end position="291"/>
    </location>
</feature>
<evidence type="ECO:0000256" key="1">
    <source>
        <dbReference type="ARBA" id="ARBA00004651"/>
    </source>
</evidence>
<keyword evidence="6 7" id="KW-0472">Membrane</keyword>
<evidence type="ECO:0000256" key="3">
    <source>
        <dbReference type="ARBA" id="ARBA00022475"/>
    </source>
</evidence>
<accession>A0A844QG59</accession>
<comment type="similarity">
    <text evidence="7">Belongs to the binding-protein-dependent transport system permease family.</text>
</comment>
<dbReference type="InterPro" id="IPR035906">
    <property type="entry name" value="MetI-like_sf"/>
</dbReference>
<evidence type="ECO:0000313" key="9">
    <source>
        <dbReference type="EMBL" id="MVA96971.1"/>
    </source>
</evidence>
<keyword evidence="10" id="KW-1185">Reference proteome</keyword>
<dbReference type="Gene3D" id="1.10.3720.10">
    <property type="entry name" value="MetI-like"/>
    <property type="match status" value="1"/>
</dbReference>